<keyword evidence="1" id="KW-0175">Coiled coil</keyword>
<evidence type="ECO:0000313" key="3">
    <source>
        <dbReference type="EMBL" id="KAH0569231.1"/>
    </source>
</evidence>
<feature type="compositionally biased region" description="Basic and acidic residues" evidence="2">
    <location>
        <begin position="28"/>
        <end position="39"/>
    </location>
</feature>
<evidence type="ECO:0000313" key="4">
    <source>
        <dbReference type="Proteomes" id="UP000750711"/>
    </source>
</evidence>
<feature type="region of interest" description="Disordered" evidence="2">
    <location>
        <begin position="221"/>
        <end position="278"/>
    </location>
</feature>
<feature type="region of interest" description="Disordered" evidence="2">
    <location>
        <begin position="1"/>
        <end position="43"/>
    </location>
</feature>
<feature type="region of interest" description="Disordered" evidence="2">
    <location>
        <begin position="79"/>
        <end position="121"/>
    </location>
</feature>
<accession>A0A9P8LJ89</accession>
<evidence type="ECO:0000256" key="2">
    <source>
        <dbReference type="SAM" id="MobiDB-lite"/>
    </source>
</evidence>
<feature type="compositionally biased region" description="Basic and acidic residues" evidence="2">
    <location>
        <begin position="191"/>
        <end position="203"/>
    </location>
</feature>
<feature type="region of interest" description="Disordered" evidence="2">
    <location>
        <begin position="168"/>
        <end position="203"/>
    </location>
</feature>
<proteinExistence type="predicted"/>
<feature type="compositionally biased region" description="Polar residues" evidence="2">
    <location>
        <begin position="259"/>
        <end position="271"/>
    </location>
</feature>
<comment type="caution">
    <text evidence="3">The sequence shown here is derived from an EMBL/GenBank/DDBJ whole genome shotgun (WGS) entry which is preliminary data.</text>
</comment>
<dbReference type="EMBL" id="JAGHQM010000002">
    <property type="protein sequence ID" value="KAH0569231.1"/>
    <property type="molecule type" value="Genomic_DNA"/>
</dbReference>
<feature type="coiled-coil region" evidence="1">
    <location>
        <begin position="400"/>
        <end position="434"/>
    </location>
</feature>
<name>A0A9P8LJ89_9PEZI</name>
<protein>
    <submittedName>
        <fullName evidence="3">Uncharacterized protein</fullName>
    </submittedName>
</protein>
<sequence length="438" mass="48991">MKRARSVNTGSISSNTSSFRKRFGLHTLSRENSKTDPESKVGSVWRTLSKNARTTNLGELNSASSSNVSLVRSRSIDLDHQISPAKRPASRDRPTIFGTFSHEDSDRPRSSHLLDTPNTITASPATTITAVKSQPKKRRSSLSDLKILQDFDPDVVAPLTPWKSNALETSALRTPSPAKRPTTTLCSADLPSRKENQPDSDRNTLIERANNMKSNEAVITELRQPRGTSGSSSGIPTPKVAPRENQLENKAEQHHRNRPSSPQKLRMQSPQKLRERLQNEQRAITRVEDALQAEISKIGEDMSRATITQPHARSQTVDVCRLLDRVSQLESRIPIFVADLTERNTAIKRDLESSLTISERKAKRLDELYREGNAENEILYGRFNDELEKIISALKVGAGEKELADRLREVQDELSACKKENARLKRENVGLRAQLKGD</sequence>
<evidence type="ECO:0000256" key="1">
    <source>
        <dbReference type="SAM" id="Coils"/>
    </source>
</evidence>
<dbReference type="AlphaFoldDB" id="A0A9P8LJ89"/>
<dbReference type="Proteomes" id="UP000750711">
    <property type="component" value="Unassembled WGS sequence"/>
</dbReference>
<feature type="compositionally biased region" description="Polar residues" evidence="2">
    <location>
        <begin position="1"/>
        <end position="18"/>
    </location>
</feature>
<feature type="compositionally biased region" description="Basic and acidic residues" evidence="2">
    <location>
        <begin position="241"/>
        <end position="254"/>
    </location>
</feature>
<reference evidence="3" key="1">
    <citation type="submission" date="2021-03" db="EMBL/GenBank/DDBJ databases">
        <title>Comparative genomics and phylogenomic investigation of the class Geoglossomycetes provide insights into ecological specialization and systematics.</title>
        <authorList>
            <person name="Melie T."/>
            <person name="Pirro S."/>
            <person name="Miller A.N."/>
            <person name="Quandt A."/>
        </authorList>
    </citation>
    <scope>NUCLEOTIDE SEQUENCE</scope>
    <source>
        <strain evidence="3">CAQ_001_2017</strain>
    </source>
</reference>
<organism evidence="3 4">
    <name type="scientific">Trichoglossum hirsutum</name>
    <dbReference type="NCBI Taxonomy" id="265104"/>
    <lineage>
        <taxon>Eukaryota</taxon>
        <taxon>Fungi</taxon>
        <taxon>Dikarya</taxon>
        <taxon>Ascomycota</taxon>
        <taxon>Pezizomycotina</taxon>
        <taxon>Geoglossomycetes</taxon>
        <taxon>Geoglossales</taxon>
        <taxon>Geoglossaceae</taxon>
        <taxon>Trichoglossum</taxon>
    </lineage>
</organism>
<gene>
    <name evidence="3" type="ORF">GP486_000048</name>
</gene>
<keyword evidence="4" id="KW-1185">Reference proteome</keyword>